<protein>
    <submittedName>
        <fullName evidence="5">MarR family transcriptional regulator</fullName>
    </submittedName>
</protein>
<dbReference type="InterPro" id="IPR023187">
    <property type="entry name" value="Tscrpt_reg_MarR-type_CS"/>
</dbReference>
<dbReference type="PRINTS" id="PR00598">
    <property type="entry name" value="HTHMARR"/>
</dbReference>
<dbReference type="InterPro" id="IPR036388">
    <property type="entry name" value="WH-like_DNA-bd_sf"/>
</dbReference>
<dbReference type="Gene3D" id="1.10.10.10">
    <property type="entry name" value="Winged helix-like DNA-binding domain superfamily/Winged helix DNA-binding domain"/>
    <property type="match status" value="1"/>
</dbReference>
<dbReference type="SMART" id="SM00347">
    <property type="entry name" value="HTH_MARR"/>
    <property type="match status" value="1"/>
</dbReference>
<dbReference type="Pfam" id="PF12802">
    <property type="entry name" value="MarR_2"/>
    <property type="match status" value="1"/>
</dbReference>
<accession>A0A7K1V7H0</accession>
<reference evidence="5 6" key="1">
    <citation type="submission" date="2019-12" db="EMBL/GenBank/DDBJ databases">
        <title>Nocardia sp. nov. ET3-3 isolated from soil.</title>
        <authorList>
            <person name="Kanchanasin P."/>
            <person name="Tanasupawat S."/>
            <person name="Yuki M."/>
            <person name="Kudo T."/>
        </authorList>
    </citation>
    <scope>NUCLEOTIDE SEQUENCE [LARGE SCALE GENOMIC DNA]</scope>
    <source>
        <strain evidence="5 6">ET3-3</strain>
    </source>
</reference>
<dbReference type="GO" id="GO:0003677">
    <property type="term" value="F:DNA binding"/>
    <property type="evidence" value="ECO:0007669"/>
    <property type="project" value="UniProtKB-KW"/>
</dbReference>
<dbReference type="PANTHER" id="PTHR42756">
    <property type="entry name" value="TRANSCRIPTIONAL REGULATOR, MARR"/>
    <property type="match status" value="1"/>
</dbReference>
<sequence length="230" mass="24704">MGCGHGGFEPGDGGREIGDRDLQVVDARQAWIHGASAFPGDRSNFDGHVVRCHIRFVTTDPEDLNAPTLAQARSQLRRYGLESEVDPRAVLVAVRLLAAGAKLGQATEVHFARFGLSAGRYRLLAALEDAEGELSPSRLAAILGVTRATVTGLIDGLEQQGLVCRRASAEDGRAVTVVLTARGAQKLREVAPEHFGRLQSMVGALTREEREVFLDLLERISRGVGALTDD</sequence>
<keyword evidence="3" id="KW-0804">Transcription</keyword>
<gene>
    <name evidence="5" type="ORF">GPX89_35855</name>
</gene>
<dbReference type="AlphaFoldDB" id="A0A7K1V7H0"/>
<dbReference type="SUPFAM" id="SSF46785">
    <property type="entry name" value="Winged helix' DNA-binding domain"/>
    <property type="match status" value="1"/>
</dbReference>
<evidence type="ECO:0000259" key="4">
    <source>
        <dbReference type="PROSITE" id="PS50995"/>
    </source>
</evidence>
<evidence type="ECO:0000313" key="5">
    <source>
        <dbReference type="EMBL" id="MVU82594.1"/>
    </source>
</evidence>
<dbReference type="Proteomes" id="UP000466794">
    <property type="component" value="Unassembled WGS sequence"/>
</dbReference>
<proteinExistence type="predicted"/>
<dbReference type="EMBL" id="WRPP01000010">
    <property type="protein sequence ID" value="MVU82594.1"/>
    <property type="molecule type" value="Genomic_DNA"/>
</dbReference>
<dbReference type="InterPro" id="IPR011991">
    <property type="entry name" value="ArsR-like_HTH"/>
</dbReference>
<dbReference type="GO" id="GO:0003700">
    <property type="term" value="F:DNA-binding transcription factor activity"/>
    <property type="evidence" value="ECO:0007669"/>
    <property type="project" value="InterPro"/>
</dbReference>
<dbReference type="PANTHER" id="PTHR42756:SF1">
    <property type="entry name" value="TRANSCRIPTIONAL REPRESSOR OF EMRAB OPERON"/>
    <property type="match status" value="1"/>
</dbReference>
<dbReference type="InterPro" id="IPR036390">
    <property type="entry name" value="WH_DNA-bd_sf"/>
</dbReference>
<name>A0A7K1V7H0_9NOCA</name>
<evidence type="ECO:0000256" key="2">
    <source>
        <dbReference type="ARBA" id="ARBA00023125"/>
    </source>
</evidence>
<keyword evidence="2" id="KW-0238">DNA-binding</keyword>
<keyword evidence="1" id="KW-0805">Transcription regulation</keyword>
<comment type="caution">
    <text evidence="5">The sequence shown here is derived from an EMBL/GenBank/DDBJ whole genome shotgun (WGS) entry which is preliminary data.</text>
</comment>
<dbReference type="CDD" id="cd00090">
    <property type="entry name" value="HTH_ARSR"/>
    <property type="match status" value="1"/>
</dbReference>
<dbReference type="PROSITE" id="PS01117">
    <property type="entry name" value="HTH_MARR_1"/>
    <property type="match status" value="1"/>
</dbReference>
<organism evidence="5 6">
    <name type="scientific">Nocardia terrae</name>
    <dbReference type="NCBI Taxonomy" id="2675851"/>
    <lineage>
        <taxon>Bacteria</taxon>
        <taxon>Bacillati</taxon>
        <taxon>Actinomycetota</taxon>
        <taxon>Actinomycetes</taxon>
        <taxon>Mycobacteriales</taxon>
        <taxon>Nocardiaceae</taxon>
        <taxon>Nocardia</taxon>
    </lineage>
</organism>
<dbReference type="InterPro" id="IPR000835">
    <property type="entry name" value="HTH_MarR-typ"/>
</dbReference>
<feature type="domain" description="HTH marR-type" evidence="4">
    <location>
        <begin position="89"/>
        <end position="222"/>
    </location>
</feature>
<evidence type="ECO:0000313" key="6">
    <source>
        <dbReference type="Proteomes" id="UP000466794"/>
    </source>
</evidence>
<evidence type="ECO:0000256" key="1">
    <source>
        <dbReference type="ARBA" id="ARBA00023015"/>
    </source>
</evidence>
<dbReference type="PROSITE" id="PS50995">
    <property type="entry name" value="HTH_MARR_2"/>
    <property type="match status" value="1"/>
</dbReference>
<keyword evidence="6" id="KW-1185">Reference proteome</keyword>
<evidence type="ECO:0000256" key="3">
    <source>
        <dbReference type="ARBA" id="ARBA00023163"/>
    </source>
</evidence>